<reference evidence="1" key="1">
    <citation type="submission" date="2022-11" db="EMBL/GenBank/DDBJ databases">
        <title>beta-Carotene-producing bacterium, Jeongeuplla avenae sp. nov., alleviates the salt stress of Arabidopsis seedlings.</title>
        <authorList>
            <person name="Jiang L."/>
            <person name="Lee J."/>
        </authorList>
    </citation>
    <scope>NUCLEOTIDE SEQUENCE</scope>
    <source>
        <strain evidence="1">DY_R2A_6</strain>
    </source>
</reference>
<sequence>MTRDPAPPRSMRRDVTVAVACAAFALGMVGVSYAAVPLYELFCQVTGYGGTTQRAEANTTTLSDRSVTVRFDSNASPGVPWTFRPVEREVRVKLGETRQIAYRVRNDSDRTVTASATFNVSPPLAGVYFNKIQCFCFNEQTLKPGEEVDMPVVFFVDPDVATVPELKSLPAITLSYTFFPVEGPADVAGGAVTPTVGDAIPAPRGG</sequence>
<proteinExistence type="predicted"/>
<name>A0ACD4NQR6_9HYPH</name>
<dbReference type="EMBL" id="CP113520">
    <property type="protein sequence ID" value="WAJ29118.1"/>
    <property type="molecule type" value="Genomic_DNA"/>
</dbReference>
<gene>
    <name evidence="1" type="ORF">OXU80_02415</name>
</gene>
<evidence type="ECO:0000313" key="2">
    <source>
        <dbReference type="Proteomes" id="UP001163223"/>
    </source>
</evidence>
<keyword evidence="2" id="KW-1185">Reference proteome</keyword>
<accession>A0ACD4NQR6</accession>
<evidence type="ECO:0000313" key="1">
    <source>
        <dbReference type="EMBL" id="WAJ29118.1"/>
    </source>
</evidence>
<protein>
    <submittedName>
        <fullName evidence="1">Cytochrome c oxidase assembly protein</fullName>
    </submittedName>
</protein>
<dbReference type="Proteomes" id="UP001163223">
    <property type="component" value="Chromosome"/>
</dbReference>
<organism evidence="1 2">
    <name type="scientific">Antarcticirhabdus aurantiaca</name>
    <dbReference type="NCBI Taxonomy" id="2606717"/>
    <lineage>
        <taxon>Bacteria</taxon>
        <taxon>Pseudomonadati</taxon>
        <taxon>Pseudomonadota</taxon>
        <taxon>Alphaproteobacteria</taxon>
        <taxon>Hyphomicrobiales</taxon>
        <taxon>Aurantimonadaceae</taxon>
        <taxon>Antarcticirhabdus</taxon>
    </lineage>
</organism>